<gene>
    <name evidence="1" type="ORF">TNCT_585641</name>
</gene>
<evidence type="ECO:0000313" key="1">
    <source>
        <dbReference type="EMBL" id="GFR01300.1"/>
    </source>
</evidence>
<sequence>MVPYFLLENIDAVEMLANMHSDDHLLQLVESFENENRNSDASYPKMDEASNLIPAFEENENEQYREFDFYH</sequence>
<evidence type="ECO:0000313" key="2">
    <source>
        <dbReference type="Proteomes" id="UP000887116"/>
    </source>
</evidence>
<dbReference type="AlphaFoldDB" id="A0A8X6L9C0"/>
<keyword evidence="2" id="KW-1185">Reference proteome</keyword>
<name>A0A8X6L9C0_TRICU</name>
<proteinExistence type="predicted"/>
<accession>A0A8X6L9C0</accession>
<organism evidence="1 2">
    <name type="scientific">Trichonephila clavata</name>
    <name type="common">Joro spider</name>
    <name type="synonym">Nephila clavata</name>
    <dbReference type="NCBI Taxonomy" id="2740835"/>
    <lineage>
        <taxon>Eukaryota</taxon>
        <taxon>Metazoa</taxon>
        <taxon>Ecdysozoa</taxon>
        <taxon>Arthropoda</taxon>
        <taxon>Chelicerata</taxon>
        <taxon>Arachnida</taxon>
        <taxon>Araneae</taxon>
        <taxon>Araneomorphae</taxon>
        <taxon>Entelegynae</taxon>
        <taxon>Araneoidea</taxon>
        <taxon>Nephilidae</taxon>
        <taxon>Trichonephila</taxon>
    </lineage>
</organism>
<reference evidence="1" key="1">
    <citation type="submission" date="2020-07" db="EMBL/GenBank/DDBJ databases">
        <title>Multicomponent nature underlies the extraordinary mechanical properties of spider dragline silk.</title>
        <authorList>
            <person name="Kono N."/>
            <person name="Nakamura H."/>
            <person name="Mori M."/>
            <person name="Yoshida Y."/>
            <person name="Ohtoshi R."/>
            <person name="Malay A.D."/>
            <person name="Moran D.A.P."/>
            <person name="Tomita M."/>
            <person name="Numata K."/>
            <person name="Arakawa K."/>
        </authorList>
    </citation>
    <scope>NUCLEOTIDE SEQUENCE</scope>
</reference>
<dbReference type="Proteomes" id="UP000887116">
    <property type="component" value="Unassembled WGS sequence"/>
</dbReference>
<comment type="caution">
    <text evidence="1">The sequence shown here is derived from an EMBL/GenBank/DDBJ whole genome shotgun (WGS) entry which is preliminary data.</text>
</comment>
<dbReference type="EMBL" id="BMAO01025229">
    <property type="protein sequence ID" value="GFR01300.1"/>
    <property type="molecule type" value="Genomic_DNA"/>
</dbReference>
<protein>
    <submittedName>
        <fullName evidence="1">Uncharacterized protein</fullName>
    </submittedName>
</protein>